<dbReference type="EMBL" id="JBIMZQ010000006">
    <property type="protein sequence ID" value="KAL3670888.1"/>
    <property type="molecule type" value="Genomic_DNA"/>
</dbReference>
<comment type="caution">
    <text evidence="1">The sequence shown here is derived from an EMBL/GenBank/DDBJ whole genome shotgun (WGS) entry which is preliminary data.</text>
</comment>
<protein>
    <submittedName>
        <fullName evidence="1">Uncharacterized protein</fullName>
    </submittedName>
</protein>
<reference evidence="1 2" key="1">
    <citation type="submission" date="2024-09" db="EMBL/GenBank/DDBJ databases">
        <title>Genome sequencing and assembly of Phytophthora oleae, isolate VK10A, causative agent of rot of olive drupes.</title>
        <authorList>
            <person name="Conti Taguali S."/>
            <person name="Riolo M."/>
            <person name="La Spada F."/>
            <person name="Cacciola S.O."/>
            <person name="Dionisio G."/>
        </authorList>
    </citation>
    <scope>NUCLEOTIDE SEQUENCE [LARGE SCALE GENOMIC DNA]</scope>
    <source>
        <strain evidence="1 2">VK10A</strain>
    </source>
</reference>
<organism evidence="1 2">
    <name type="scientific">Phytophthora oleae</name>
    <dbReference type="NCBI Taxonomy" id="2107226"/>
    <lineage>
        <taxon>Eukaryota</taxon>
        <taxon>Sar</taxon>
        <taxon>Stramenopiles</taxon>
        <taxon>Oomycota</taxon>
        <taxon>Peronosporomycetes</taxon>
        <taxon>Peronosporales</taxon>
        <taxon>Peronosporaceae</taxon>
        <taxon>Phytophthora</taxon>
    </lineage>
</organism>
<gene>
    <name evidence="1" type="ORF">V7S43_004073</name>
</gene>
<name>A0ABD3FVX4_9STRA</name>
<dbReference type="AlphaFoldDB" id="A0ABD3FVX4"/>
<keyword evidence="2" id="KW-1185">Reference proteome</keyword>
<accession>A0ABD3FVX4</accession>
<evidence type="ECO:0000313" key="1">
    <source>
        <dbReference type="EMBL" id="KAL3670888.1"/>
    </source>
</evidence>
<proteinExistence type="predicted"/>
<evidence type="ECO:0000313" key="2">
    <source>
        <dbReference type="Proteomes" id="UP001632037"/>
    </source>
</evidence>
<dbReference type="Proteomes" id="UP001632037">
    <property type="component" value="Unassembled WGS sequence"/>
</dbReference>
<sequence length="110" mass="12383">MPENFRLDADHWGHLKQEKKMIFREVNLTNSSVLFLNAQGMNLVVDCSCWGSTNHGLRLKKRVVAALRSPWPRTSVAHIERKLAGQIKLETALDCLADARKRASAGMLTL</sequence>